<dbReference type="Proteomes" id="UP000243499">
    <property type="component" value="Chromosome 2"/>
</dbReference>
<dbReference type="EMBL" id="CM008047">
    <property type="protein sequence ID" value="PVH64059.1"/>
    <property type="molecule type" value="Genomic_DNA"/>
</dbReference>
<protein>
    <submittedName>
        <fullName evidence="1">Uncharacterized protein</fullName>
    </submittedName>
</protein>
<accession>A0A2T8KPJ0</accession>
<name>A0A2T8KPJ0_9POAL</name>
<dbReference type="AlphaFoldDB" id="A0A2T8KPJ0"/>
<organism evidence="1">
    <name type="scientific">Panicum hallii</name>
    <dbReference type="NCBI Taxonomy" id="206008"/>
    <lineage>
        <taxon>Eukaryota</taxon>
        <taxon>Viridiplantae</taxon>
        <taxon>Streptophyta</taxon>
        <taxon>Embryophyta</taxon>
        <taxon>Tracheophyta</taxon>
        <taxon>Spermatophyta</taxon>
        <taxon>Magnoliopsida</taxon>
        <taxon>Liliopsida</taxon>
        <taxon>Poales</taxon>
        <taxon>Poaceae</taxon>
        <taxon>PACMAD clade</taxon>
        <taxon>Panicoideae</taxon>
        <taxon>Panicodae</taxon>
        <taxon>Paniceae</taxon>
        <taxon>Panicinae</taxon>
        <taxon>Panicum</taxon>
        <taxon>Panicum sect. Panicum</taxon>
    </lineage>
</organism>
<proteinExistence type="predicted"/>
<evidence type="ECO:0000313" key="1">
    <source>
        <dbReference type="EMBL" id="PVH64059.1"/>
    </source>
</evidence>
<sequence>MFICRNDIETSFNLEIRIISPTMRGPWFGITKVVDSYTTNFKDPVHEIVDKLPCGYGDVVKLFYFYTDS</sequence>
<gene>
    <name evidence="1" type="ORF">PAHAL_2G175100</name>
</gene>
<reference evidence="1" key="1">
    <citation type="submission" date="2018-04" db="EMBL/GenBank/DDBJ databases">
        <title>WGS assembly of Panicum hallii.</title>
        <authorList>
            <person name="Lovell J."/>
            <person name="Jenkins J."/>
            <person name="Lowry D."/>
            <person name="Mamidi S."/>
            <person name="Sreedasyam A."/>
            <person name="Weng X."/>
            <person name="Barry K."/>
            <person name="Bonette J."/>
            <person name="Campitelli B."/>
            <person name="Daum C."/>
            <person name="Gordon S."/>
            <person name="Gould B."/>
            <person name="Lipzen A."/>
            <person name="Macqueen A."/>
            <person name="Palacio-Mejia J."/>
            <person name="Plott C."/>
            <person name="Shakirov E."/>
            <person name="Shu S."/>
            <person name="Yoshinaga Y."/>
            <person name="Zane M."/>
            <person name="Rokhsar D."/>
            <person name="Grimwood J."/>
            <person name="Schmutz J."/>
            <person name="Juenger T."/>
        </authorList>
    </citation>
    <scope>NUCLEOTIDE SEQUENCE [LARGE SCALE GENOMIC DNA]</scope>
    <source>
        <strain evidence="1">FIL2</strain>
    </source>
</reference>
<dbReference type="Gramene" id="PVH64059">
    <property type="protein sequence ID" value="PVH64059"/>
    <property type="gene ID" value="PAHAL_2G175100"/>
</dbReference>